<evidence type="ECO:0000313" key="2">
    <source>
        <dbReference type="EMBL" id="MBN7813044.1"/>
    </source>
</evidence>
<dbReference type="SUPFAM" id="SSF55729">
    <property type="entry name" value="Acyl-CoA N-acyltransferases (Nat)"/>
    <property type="match status" value="1"/>
</dbReference>
<dbReference type="EMBL" id="JAFKCT010000010">
    <property type="protein sequence ID" value="MBN7813044.1"/>
    <property type="molecule type" value="Genomic_DNA"/>
</dbReference>
<sequence>MTIRPADQGDLPAIIDLLRASLGEKLTPKSEALWRWKHQANPFGKSPVLLAEDAGELVGVRAFLRWEFEHRGKTIRACRAVDTATHPDFQGKGIFSRLTTKLVEQVSGEGVHVIFNTPNVKSAPGYLKMGWKEWGKLPLRISPHLNARSGSKDSVDWKSIATLIQNLENQEKCSPKIRTRLVPGYIRWRYQDIPLADYKFLSDGESYLLVYRIKAGKLGREFRLCDIFTTHDLREQQSKDLGRLLGMEIRSSGARFSSSSGLAPQIGKSLPTGLVTLPFGPLVTIRELSSGEAILDQDWGWTLGDLEVF</sequence>
<reference evidence="2 3" key="1">
    <citation type="submission" date="2021-03" db="EMBL/GenBank/DDBJ databases">
        <title>novel species isolated from a fishpond in China.</title>
        <authorList>
            <person name="Lu H."/>
            <person name="Cai Z."/>
        </authorList>
    </citation>
    <scope>NUCLEOTIDE SEQUENCE [LARGE SCALE GENOMIC DNA]</scope>
    <source>
        <strain evidence="2 3">H41</strain>
    </source>
</reference>
<dbReference type="Proteomes" id="UP000664317">
    <property type="component" value="Unassembled WGS sequence"/>
</dbReference>
<name>A0ABS3C900_9BACT</name>
<protein>
    <submittedName>
        <fullName evidence="2">GNAT family N-acetyltransferase</fullName>
    </submittedName>
</protein>
<dbReference type="CDD" id="cd04301">
    <property type="entry name" value="NAT_SF"/>
    <property type="match status" value="1"/>
</dbReference>
<dbReference type="PROSITE" id="PS51186">
    <property type="entry name" value="GNAT"/>
    <property type="match status" value="1"/>
</dbReference>
<evidence type="ECO:0000259" key="1">
    <source>
        <dbReference type="PROSITE" id="PS51186"/>
    </source>
</evidence>
<gene>
    <name evidence="2" type="ORF">J0A68_18970</name>
</gene>
<organism evidence="2 3">
    <name type="scientific">Algoriphagus oliviformis</name>
    <dbReference type="NCBI Taxonomy" id="2811231"/>
    <lineage>
        <taxon>Bacteria</taxon>
        <taxon>Pseudomonadati</taxon>
        <taxon>Bacteroidota</taxon>
        <taxon>Cytophagia</taxon>
        <taxon>Cytophagales</taxon>
        <taxon>Cyclobacteriaceae</taxon>
        <taxon>Algoriphagus</taxon>
    </lineage>
</organism>
<feature type="domain" description="N-acetyltransferase" evidence="1">
    <location>
        <begin position="1"/>
        <end position="148"/>
    </location>
</feature>
<dbReference type="InterPro" id="IPR016181">
    <property type="entry name" value="Acyl_CoA_acyltransferase"/>
</dbReference>
<dbReference type="Gene3D" id="3.40.630.30">
    <property type="match status" value="1"/>
</dbReference>
<accession>A0ABS3C900</accession>
<evidence type="ECO:0000313" key="3">
    <source>
        <dbReference type="Proteomes" id="UP000664317"/>
    </source>
</evidence>
<dbReference type="Pfam" id="PF13527">
    <property type="entry name" value="Acetyltransf_9"/>
    <property type="match status" value="1"/>
</dbReference>
<dbReference type="InterPro" id="IPR000182">
    <property type="entry name" value="GNAT_dom"/>
</dbReference>
<keyword evidence="3" id="KW-1185">Reference proteome</keyword>
<dbReference type="RefSeq" id="WP_206579822.1">
    <property type="nucleotide sequence ID" value="NZ_JAFKCT010000010.1"/>
</dbReference>
<proteinExistence type="predicted"/>
<comment type="caution">
    <text evidence="2">The sequence shown here is derived from an EMBL/GenBank/DDBJ whole genome shotgun (WGS) entry which is preliminary data.</text>
</comment>